<protein>
    <submittedName>
        <fullName evidence="1">Uncharacterized protein</fullName>
    </submittedName>
</protein>
<dbReference type="AlphaFoldDB" id="A0A2P2PP21"/>
<proteinExistence type="predicted"/>
<organism evidence="1">
    <name type="scientific">Rhizophora mucronata</name>
    <name type="common">Asiatic mangrove</name>
    <dbReference type="NCBI Taxonomy" id="61149"/>
    <lineage>
        <taxon>Eukaryota</taxon>
        <taxon>Viridiplantae</taxon>
        <taxon>Streptophyta</taxon>
        <taxon>Embryophyta</taxon>
        <taxon>Tracheophyta</taxon>
        <taxon>Spermatophyta</taxon>
        <taxon>Magnoliopsida</taxon>
        <taxon>eudicotyledons</taxon>
        <taxon>Gunneridae</taxon>
        <taxon>Pentapetalae</taxon>
        <taxon>rosids</taxon>
        <taxon>fabids</taxon>
        <taxon>Malpighiales</taxon>
        <taxon>Rhizophoraceae</taxon>
        <taxon>Rhizophora</taxon>
    </lineage>
</organism>
<evidence type="ECO:0000313" key="1">
    <source>
        <dbReference type="EMBL" id="MBX56483.1"/>
    </source>
</evidence>
<dbReference type="EMBL" id="GGEC01075999">
    <property type="protein sequence ID" value="MBX56483.1"/>
    <property type="molecule type" value="Transcribed_RNA"/>
</dbReference>
<sequence>MYRFFLQGRSDRSLLFSDVFAASHMALTIFFKSSLLPTKALGSDCKSFAYWLVGLAISNCEAKSTSTT</sequence>
<accession>A0A2P2PP21</accession>
<name>A0A2P2PP21_RHIMU</name>
<reference evidence="1" key="1">
    <citation type="submission" date="2018-02" db="EMBL/GenBank/DDBJ databases">
        <title>Rhizophora mucronata_Transcriptome.</title>
        <authorList>
            <person name="Meera S.P."/>
            <person name="Sreeshan A."/>
            <person name="Augustine A."/>
        </authorList>
    </citation>
    <scope>NUCLEOTIDE SEQUENCE</scope>
    <source>
        <tissue evidence="1">Leaf</tissue>
    </source>
</reference>